<dbReference type="STRING" id="400668.Mmwyl1_0567"/>
<accession>A6VSS3</accession>
<gene>
    <name evidence="1" type="ordered locus">Mmwyl1_0567</name>
</gene>
<dbReference type="AlphaFoldDB" id="A6VSS3"/>
<evidence type="ECO:0000313" key="1">
    <source>
        <dbReference type="EMBL" id="ABR69502.1"/>
    </source>
</evidence>
<protein>
    <submittedName>
        <fullName evidence="1">Uncharacterized protein</fullName>
    </submittedName>
</protein>
<sequence length="224" mass="23937">MSWSPLSLSTPASSTSALSESITVFTVSPWTHGVKEGNGNHTLLSFPNAVDAVVTKVDSSKAVFAIAITASNMTNFAQQAAALNAVFPFKEFEKWHRHAQALITLESDKFDLVDAVERPQAIAINAIPSISEQSKYAISTAALNEANALAGSDPLANLTTFQSKRPSSPSAPVLSGGAGFRFYADSDIKNALRVNQRSHAYTITAMVVFMGSPAELSYLRELMP</sequence>
<proteinExistence type="predicted"/>
<name>A6VSS3_MARMS</name>
<dbReference type="KEGG" id="mmw:Mmwyl1_0567"/>
<dbReference type="HOGENOM" id="CLU_1233810_0_0_6"/>
<dbReference type="OrthoDB" id="9824491at2"/>
<dbReference type="EMBL" id="CP000749">
    <property type="protein sequence ID" value="ABR69502.1"/>
    <property type="molecule type" value="Genomic_DNA"/>
</dbReference>
<organism evidence="1">
    <name type="scientific">Marinomonas sp. (strain MWYL1)</name>
    <dbReference type="NCBI Taxonomy" id="400668"/>
    <lineage>
        <taxon>Bacteria</taxon>
        <taxon>Pseudomonadati</taxon>
        <taxon>Pseudomonadota</taxon>
        <taxon>Gammaproteobacteria</taxon>
        <taxon>Oceanospirillales</taxon>
        <taxon>Oceanospirillaceae</taxon>
        <taxon>Marinomonas</taxon>
    </lineage>
</organism>
<reference evidence="1" key="1">
    <citation type="submission" date="2007-06" db="EMBL/GenBank/DDBJ databases">
        <title>Complete sequence of Marinomonas sp. MWYL1.</title>
        <authorList>
            <consortium name="US DOE Joint Genome Institute"/>
            <person name="Copeland A."/>
            <person name="Lucas S."/>
            <person name="Lapidus A."/>
            <person name="Barry K."/>
            <person name="Glavina del Rio T."/>
            <person name="Dalin E."/>
            <person name="Tice H."/>
            <person name="Pitluck S."/>
            <person name="Kiss H."/>
            <person name="Brettin T."/>
            <person name="Bruce D."/>
            <person name="Detter J.C."/>
            <person name="Han C."/>
            <person name="Schmutz J."/>
            <person name="Larimer F."/>
            <person name="Land M."/>
            <person name="Hauser L."/>
            <person name="Kyrpides N."/>
            <person name="Kim E."/>
            <person name="Johnston A.W.B."/>
            <person name="Todd J.D."/>
            <person name="Rogers R."/>
            <person name="Wexler M."/>
            <person name="Bond P.L."/>
            <person name="Li Y."/>
            <person name="Richardson P."/>
        </authorList>
    </citation>
    <scope>NUCLEOTIDE SEQUENCE [LARGE SCALE GENOMIC DNA]</scope>
    <source>
        <strain evidence="1">MWYL1</strain>
    </source>
</reference>
<dbReference type="eggNOG" id="ENOG50334P6">
    <property type="taxonomic scope" value="Bacteria"/>
</dbReference>